<dbReference type="Proteomes" id="UP000060699">
    <property type="component" value="Chromosome"/>
</dbReference>
<dbReference type="AlphaFoldDB" id="A0A0U3ME60"/>
<name>A0A0U3ME60_9BURK</name>
<proteinExistence type="predicted"/>
<protein>
    <submittedName>
        <fullName evidence="1">Uncharacterized protein</fullName>
    </submittedName>
</protein>
<dbReference type="EMBL" id="CP013729">
    <property type="protein sequence ID" value="ALV06957.1"/>
    <property type="molecule type" value="Genomic_DNA"/>
</dbReference>
<gene>
    <name evidence="1" type="ORF">RD2015_2489</name>
</gene>
<sequence length="298" mass="32624">MSAKGWAIQRMSIQRPSLRHLADTAGAFLRPVLLVGATAVAMALAMPGAAHAGRTCEETPLTPEQVRNGMALAQATAEALDRSGAQVVLLARAGQNLDEYGLRWSHVGYVYRDVDAGGKPVWRVMHKLNECGTAQADLYRQGLAEFFMDRPYRMEGAFSVLKPALQDALLPVLKDNARAAALHTPAYSMLAYPWSQQYQQSNQWALETLAGAAAPGEVFNRPQAQQWLKSAGYQPSDLKISTFKRLGARIGMANVAFDDHPSARRYSGHIDTTTADTIFQWLSRSGWGAAPTIVRMPR</sequence>
<dbReference type="Pfam" id="PF09916">
    <property type="entry name" value="DUF2145"/>
    <property type="match status" value="1"/>
</dbReference>
<dbReference type="PATRIC" id="fig|76731.3.peg.2547"/>
<evidence type="ECO:0000313" key="1">
    <source>
        <dbReference type="EMBL" id="ALV06957.1"/>
    </source>
</evidence>
<keyword evidence="2" id="KW-1185">Reference proteome</keyword>
<reference evidence="1 2" key="1">
    <citation type="submission" date="2015-12" db="EMBL/GenBank/DDBJ databases">
        <title>Complete genome of Roseateles depolymerans KCTC 42856.</title>
        <authorList>
            <person name="Kim K.M."/>
        </authorList>
    </citation>
    <scope>NUCLEOTIDE SEQUENCE [LARGE SCALE GENOMIC DNA]</scope>
    <source>
        <strain evidence="1 2">KCTC 42856</strain>
    </source>
</reference>
<dbReference type="KEGG" id="rdp:RD2015_2489"/>
<dbReference type="InterPro" id="IPR014547">
    <property type="entry name" value="UCP028477"/>
</dbReference>
<accession>A0A0U3ME60</accession>
<dbReference type="PIRSF" id="PIRSF028477">
    <property type="entry name" value="UCP028477"/>
    <property type="match status" value="1"/>
</dbReference>
<organism evidence="1 2">
    <name type="scientific">Roseateles depolymerans</name>
    <dbReference type="NCBI Taxonomy" id="76731"/>
    <lineage>
        <taxon>Bacteria</taxon>
        <taxon>Pseudomonadati</taxon>
        <taxon>Pseudomonadota</taxon>
        <taxon>Betaproteobacteria</taxon>
        <taxon>Burkholderiales</taxon>
        <taxon>Sphaerotilaceae</taxon>
        <taxon>Roseateles</taxon>
    </lineage>
</organism>
<dbReference type="STRING" id="76731.RD2015_2489"/>
<evidence type="ECO:0000313" key="2">
    <source>
        <dbReference type="Proteomes" id="UP000060699"/>
    </source>
</evidence>